<reference evidence="3 4" key="1">
    <citation type="journal article" date="2014" name="Genome Announc.">
        <title>Genome Sequence of the Microsporidian Species Nematocida sp1 Strain ERTm6 (ATCC PRA-372).</title>
        <authorList>
            <person name="Bakowski M.A."/>
            <person name="Priest M."/>
            <person name="Young S."/>
            <person name="Cuomo C.A."/>
            <person name="Troemel E.R."/>
        </authorList>
    </citation>
    <scope>NUCLEOTIDE SEQUENCE [LARGE SCALE GENOMIC DNA]</scope>
    <source>
        <strain evidence="3 4">ERTm6</strain>
    </source>
</reference>
<evidence type="ECO:0000256" key="2">
    <source>
        <dbReference type="ARBA" id="ARBA00022840"/>
    </source>
</evidence>
<name>A0A086J494_NEMA1</name>
<evidence type="ECO:0000256" key="1">
    <source>
        <dbReference type="ARBA" id="ARBA00022741"/>
    </source>
</evidence>
<dbReference type="EMBL" id="AKIJ01000001">
    <property type="protein sequence ID" value="KFG26962.1"/>
    <property type="molecule type" value="Genomic_DNA"/>
</dbReference>
<dbReference type="HOGENOM" id="CLU_1008627_0_0_1"/>
<protein>
    <recommendedName>
        <fullName evidence="5">Protein KTI12</fullName>
    </recommendedName>
</protein>
<evidence type="ECO:0008006" key="5">
    <source>
        <dbReference type="Google" id="ProtNLM"/>
    </source>
</evidence>
<dbReference type="GO" id="GO:0005524">
    <property type="term" value="F:ATP binding"/>
    <property type="evidence" value="ECO:0007669"/>
    <property type="project" value="UniProtKB-KW"/>
</dbReference>
<dbReference type="Pfam" id="PF08433">
    <property type="entry name" value="KTI12"/>
    <property type="match status" value="1"/>
</dbReference>
<gene>
    <name evidence="3" type="ORF">NESG_00031</name>
</gene>
<dbReference type="Proteomes" id="UP000054524">
    <property type="component" value="Unassembled WGS sequence"/>
</dbReference>
<dbReference type="InterPro" id="IPR013641">
    <property type="entry name" value="KTI12/PSTK"/>
</dbReference>
<proteinExistence type="predicted"/>
<evidence type="ECO:0000313" key="4">
    <source>
        <dbReference type="Proteomes" id="UP000054524"/>
    </source>
</evidence>
<sequence>MPLFILSGLPSRAKKDLFCDILQQVIRKYSTNNGENAEGTQEKTIDSVLVVIQNSVSVDAKKETATMRSIIQNNLSKRVLVAIYAPLHIKGLRYEISSTAKNMGIDMAHVYCSAEYQAEGEISLPEMEEVLQGKGSVLDISTKTEKTEEFSVVSRIFETPRRTDKWDAPCFIADSANIKVCAETAGDKVWALLQNVVKPRTSSKKLTGGTLNTKYLQSVKEIINRVLEEKRKSTEIPLKIARQAEIDVLSSIRTTPPPLEKVQEIFLFFLEKYLSG</sequence>
<keyword evidence="2" id="KW-0067">ATP-binding</keyword>
<comment type="caution">
    <text evidence="3">The sequence shown here is derived from an EMBL/GenBank/DDBJ whole genome shotgun (WGS) entry which is preliminary data.</text>
</comment>
<evidence type="ECO:0000313" key="3">
    <source>
        <dbReference type="EMBL" id="KFG26962.1"/>
    </source>
</evidence>
<organism evidence="3 4">
    <name type="scientific">Nematocida ausubeli (strain ATCC PRA-371 / ERTm2)</name>
    <name type="common">Nematode killer fungus</name>
    <dbReference type="NCBI Taxonomy" id="1913371"/>
    <lineage>
        <taxon>Eukaryota</taxon>
        <taxon>Fungi</taxon>
        <taxon>Fungi incertae sedis</taxon>
        <taxon>Microsporidia</taxon>
        <taxon>Nematocida</taxon>
    </lineage>
</organism>
<keyword evidence="4" id="KW-1185">Reference proteome</keyword>
<dbReference type="AlphaFoldDB" id="A0A086J494"/>
<accession>A0A086J494</accession>
<dbReference type="RefSeq" id="XP_052905517.1">
    <property type="nucleotide sequence ID" value="XM_053047692.1"/>
</dbReference>
<keyword evidence="1" id="KW-0547">Nucleotide-binding</keyword>
<dbReference type="GeneID" id="77675004"/>